<evidence type="ECO:0000256" key="6">
    <source>
        <dbReference type="ARBA" id="ARBA00029506"/>
    </source>
</evidence>
<dbReference type="CDD" id="cd14696">
    <property type="entry name" value="bZIP_Jun"/>
    <property type="match status" value="1"/>
</dbReference>
<dbReference type="GO" id="GO:0045944">
    <property type="term" value="P:positive regulation of transcription by RNA polymerase II"/>
    <property type="evidence" value="ECO:0000318"/>
    <property type="project" value="GO_Central"/>
</dbReference>
<dbReference type="PaxDb" id="8355-A0A1L8HWV5"/>
<dbReference type="STRING" id="8355.A0A1L8HWV5"/>
<accession>A0A1L8HWV5</accession>
<dbReference type="Bgee" id="108712993">
    <property type="expression patterns" value="Expressed in zone of skin and 18 other cell types or tissues"/>
</dbReference>
<dbReference type="SUPFAM" id="SSF57959">
    <property type="entry name" value="Leucine zipper domain"/>
    <property type="match status" value="1"/>
</dbReference>
<dbReference type="SMART" id="SM00338">
    <property type="entry name" value="BRLZ"/>
    <property type="match status" value="1"/>
</dbReference>
<gene>
    <name evidence="10 11" type="primary">jund.L</name>
</gene>
<evidence type="ECO:0000256" key="2">
    <source>
        <dbReference type="ARBA" id="ARBA00023015"/>
    </source>
</evidence>
<evidence type="ECO:0000256" key="4">
    <source>
        <dbReference type="ARBA" id="ARBA00023163"/>
    </source>
</evidence>
<dbReference type="InterPro" id="IPR002112">
    <property type="entry name" value="Leuzip_Jun"/>
</dbReference>
<dbReference type="PANTHER" id="PTHR11462">
    <property type="entry name" value="JUN TRANSCRIPTION FACTOR-RELATED"/>
    <property type="match status" value="1"/>
</dbReference>
<dbReference type="PANTHER" id="PTHR11462:SF7">
    <property type="entry name" value="TRANSCRIPTION FACTOR JUND"/>
    <property type="match status" value="1"/>
</dbReference>
<dbReference type="SUPFAM" id="SSF47454">
    <property type="entry name" value="A DNA-binding domain in eukaryotic transcription factors"/>
    <property type="match status" value="1"/>
</dbReference>
<dbReference type="GO" id="GO:0000978">
    <property type="term" value="F:RNA polymerase II cis-regulatory region sequence-specific DNA binding"/>
    <property type="evidence" value="ECO:0000318"/>
    <property type="project" value="GO_Central"/>
</dbReference>
<dbReference type="PROSITE" id="PS00036">
    <property type="entry name" value="BZIP_BASIC"/>
    <property type="match status" value="1"/>
</dbReference>
<sequence>MMEIPFYHDNVLNVHQASLYISALDAMMKKDLNLDLNDQVVANLKPHLRGGDGMLTSPDLGLLKLASPELERLIIQSNGMVTTTPTTSQFMYPKVASEEQEFAEGFVKALEDLHKQNQLGVQSNTLDISSVSAGSSLQPPPTSDAPVYVNLSNYPSGAMGTAVNYSTETVPYPPPPSNMIQQPAPPPPRLQALKDEPQIVPEVASFGDSPPMSPINMDTQERIKAERKRLRNRIAASKCRKRKLERISRLEEKVKSLKTQNTELASTANLLREQVAQLKQKVMSHVNSGCQLLPQQVQAY</sequence>
<keyword evidence="9" id="KW-1185">Reference proteome</keyword>
<organism evidence="9 10">
    <name type="scientific">Xenopus laevis</name>
    <name type="common">African clawed frog</name>
    <dbReference type="NCBI Taxonomy" id="8355"/>
    <lineage>
        <taxon>Eukaryota</taxon>
        <taxon>Metazoa</taxon>
        <taxon>Chordata</taxon>
        <taxon>Craniata</taxon>
        <taxon>Vertebrata</taxon>
        <taxon>Euteleostomi</taxon>
        <taxon>Amphibia</taxon>
        <taxon>Batrachia</taxon>
        <taxon>Anura</taxon>
        <taxon>Pipoidea</taxon>
        <taxon>Pipidae</taxon>
        <taxon>Xenopodinae</taxon>
        <taxon>Xenopus</taxon>
        <taxon>Xenopus</taxon>
    </lineage>
</organism>
<dbReference type="InterPro" id="IPR008917">
    <property type="entry name" value="TF_DNA-bd_sf"/>
</dbReference>
<keyword evidence="5" id="KW-0539">Nucleus</keyword>
<dbReference type="InterPro" id="IPR005643">
    <property type="entry name" value="JNK"/>
</dbReference>
<feature type="domain" description="BZIP" evidence="8">
    <location>
        <begin position="222"/>
        <end position="285"/>
    </location>
</feature>
<dbReference type="KEGG" id="xla:108712993"/>
<dbReference type="FunFam" id="1.20.5.170:FF:000012">
    <property type="entry name" value="Putative transcription factor AP-1"/>
    <property type="match status" value="1"/>
</dbReference>
<keyword evidence="4" id="KW-0804">Transcription</keyword>
<keyword evidence="3" id="KW-0238">DNA-binding</keyword>
<dbReference type="GO" id="GO:0000981">
    <property type="term" value="F:DNA-binding transcription factor activity, RNA polymerase II-specific"/>
    <property type="evidence" value="ECO:0000318"/>
    <property type="project" value="GO_Central"/>
</dbReference>
<dbReference type="GO" id="GO:0048545">
    <property type="term" value="P:response to steroid hormone"/>
    <property type="evidence" value="ECO:0000318"/>
    <property type="project" value="GO_Central"/>
</dbReference>
<dbReference type="GO" id="GO:0051726">
    <property type="term" value="P:regulation of cell cycle"/>
    <property type="evidence" value="ECO:0000318"/>
    <property type="project" value="GO_Central"/>
</dbReference>
<dbReference type="PRINTS" id="PR00043">
    <property type="entry name" value="LEUZIPPRJUN"/>
</dbReference>
<dbReference type="Gene3D" id="1.20.5.170">
    <property type="match status" value="1"/>
</dbReference>
<dbReference type="OMA" id="PFFDGTM"/>
<comment type="similarity">
    <text evidence="1">Belongs to the bZIP family. Jun subfamily.</text>
</comment>
<evidence type="ECO:0000256" key="7">
    <source>
        <dbReference type="ARBA" id="ARBA00030589"/>
    </source>
</evidence>
<evidence type="ECO:0000313" key="10">
    <source>
        <dbReference type="RefSeq" id="XP_018111102.1"/>
    </source>
</evidence>
<dbReference type="InterPro" id="IPR004827">
    <property type="entry name" value="bZIP"/>
</dbReference>
<dbReference type="Pfam" id="PF03957">
    <property type="entry name" value="Jun"/>
    <property type="match status" value="1"/>
</dbReference>
<dbReference type="Pfam" id="PF00170">
    <property type="entry name" value="bZIP_1"/>
    <property type="match status" value="1"/>
</dbReference>
<dbReference type="PROSITE" id="PS50217">
    <property type="entry name" value="BZIP"/>
    <property type="match status" value="1"/>
</dbReference>
<dbReference type="OrthoDB" id="2187714at2759"/>
<keyword evidence="2" id="KW-0805">Transcription regulation</keyword>
<dbReference type="InterPro" id="IPR050946">
    <property type="entry name" value="AP-1_TF_bZIP"/>
</dbReference>
<evidence type="ECO:0000256" key="5">
    <source>
        <dbReference type="ARBA" id="ARBA00023242"/>
    </source>
</evidence>
<dbReference type="GO" id="GO:0005667">
    <property type="term" value="C:transcription regulator complex"/>
    <property type="evidence" value="ECO:0000318"/>
    <property type="project" value="GO_Central"/>
</dbReference>
<dbReference type="GeneID" id="108712993"/>
<evidence type="ECO:0000256" key="3">
    <source>
        <dbReference type="ARBA" id="ARBA00023125"/>
    </source>
</evidence>
<evidence type="ECO:0000256" key="1">
    <source>
        <dbReference type="ARBA" id="ARBA00006882"/>
    </source>
</evidence>
<dbReference type="Xenbase" id="XB-GENE-17337485">
    <property type="gene designation" value="jund.L"/>
</dbReference>
<dbReference type="RefSeq" id="XP_018111102.1">
    <property type="nucleotide sequence ID" value="XM_018255613.2"/>
</dbReference>
<dbReference type="CTD" id="108712993"/>
<proteinExistence type="inferred from homology"/>
<evidence type="ECO:0000259" key="8">
    <source>
        <dbReference type="PROSITE" id="PS50217"/>
    </source>
</evidence>
<dbReference type="Proteomes" id="UP000186698">
    <property type="component" value="Chromosome 1L"/>
</dbReference>
<dbReference type="GO" id="GO:0042127">
    <property type="term" value="P:regulation of cell population proliferation"/>
    <property type="evidence" value="ECO:0000318"/>
    <property type="project" value="GO_Central"/>
</dbReference>
<dbReference type="AlphaFoldDB" id="A0A1L8HWV5"/>
<protein>
    <recommendedName>
        <fullName evidence="6">Transcription factor JunD</fullName>
    </recommendedName>
    <alternativeName>
        <fullName evidence="7">Transcription factor AP-1 subunit JunD</fullName>
    </alternativeName>
</protein>
<name>A0A1L8HWV5_XENLA</name>
<dbReference type="InterPro" id="IPR046347">
    <property type="entry name" value="bZIP_sf"/>
</dbReference>
<dbReference type="AGR" id="Xenbase:XB-GENE-17337485"/>
<evidence type="ECO:0000313" key="9">
    <source>
        <dbReference type="Proteomes" id="UP000186698"/>
    </source>
</evidence>
<reference evidence="10" key="1">
    <citation type="submission" date="2025-08" db="UniProtKB">
        <authorList>
            <consortium name="RefSeq"/>
        </authorList>
    </citation>
    <scope>IDENTIFICATION</scope>
    <source>
        <strain evidence="10">J_2021</strain>
        <tissue evidence="10">Erythrocytes</tissue>
    </source>
</reference>
<evidence type="ECO:0000313" key="11">
    <source>
        <dbReference type="Xenbase" id="XB-GENE-17337485"/>
    </source>
</evidence>